<comment type="caution">
    <text evidence="9">The sequence shown here is derived from an EMBL/GenBank/DDBJ whole genome shotgun (WGS) entry which is preliminary data.</text>
</comment>
<feature type="compositionally biased region" description="Low complexity" evidence="8">
    <location>
        <begin position="169"/>
        <end position="193"/>
    </location>
</feature>
<sequence length="581" mass="61706">MSYPPYGGGPGYPPAGPGYPPGPGYPAPGYPPDPGYPPTGGYPPAAPGYPPAPGGYPPSYPPTAGGYPPPPTGGYPPAPGMMPGVIPGGPQPGYGGGGSSYGVPPPVGGYGAPPPAGGYGAPSPASGYGAPPPVSGYGAPPPASGYGAPPPASGYGAPLHSGGYGVHHQPPQQSYSPSQAPVTHSAPLPTAPASAPPPKPQAAPAKPPPPSGSHGGVPTAQMASMSLTKKYGHPTVFPASPFDAEADCELLRKAMRGVGTDEQALIDIIVKRSNAQRVEIRKRYKTMFGKDLMNDLKSELSGNLEDCLLALLEPSSLYDAKCLRRAMRGAGTDEETLIDILCTRTNQEIANIKRNYTEYYKRDLEKDCVSETSGHFKRLLVSMCQGNRDESTTVDLAKAQKEAQDLFQAGERKWGTDESRFNVVLASRSFPQLRATFDEYIKISQRDILNSIDREMSGDLKAGFKCIVQCSRNPAGYFADRLWKSMKGAGTDDATLIRIVVSRSERNEQRKKNPKGKHQNSSYGLVILREVVYPRNVVIGIDLVEIKAAFLQKYHKTLYKMIQGDCSGDYKKLLLTAVGMN</sequence>
<dbReference type="InterPro" id="IPR018252">
    <property type="entry name" value="Annexin_repeat_CS"/>
</dbReference>
<dbReference type="Gene3D" id="1.10.220.10">
    <property type="entry name" value="Annexin"/>
    <property type="match status" value="4"/>
</dbReference>
<feature type="region of interest" description="Disordered" evidence="8">
    <location>
        <begin position="1"/>
        <end position="56"/>
    </location>
</feature>
<evidence type="ECO:0000256" key="2">
    <source>
        <dbReference type="ARBA" id="ARBA00022737"/>
    </source>
</evidence>
<dbReference type="Pfam" id="PF00191">
    <property type="entry name" value="Annexin"/>
    <property type="match status" value="5"/>
</dbReference>
<feature type="compositionally biased region" description="Gly residues" evidence="8">
    <location>
        <begin position="1"/>
        <end position="10"/>
    </location>
</feature>
<comment type="function">
    <text evidence="6">Calcium/phospholipid-binding protein which promotes membrane fusion and is involved in exocytosis.</text>
</comment>
<dbReference type="InterPro" id="IPR037104">
    <property type="entry name" value="Annexin_sf"/>
</dbReference>
<evidence type="ECO:0000256" key="1">
    <source>
        <dbReference type="ARBA" id="ARBA00007831"/>
    </source>
</evidence>
<keyword evidence="4 7" id="KW-0041">Annexin</keyword>
<dbReference type="PANTHER" id="PTHR10502:SF239">
    <property type="entry name" value="ANNEXIN A7"/>
    <property type="match status" value="1"/>
</dbReference>
<reference evidence="9 10" key="1">
    <citation type="submission" date="2022-05" db="EMBL/GenBank/DDBJ databases">
        <authorList>
            <consortium name="Genoscope - CEA"/>
            <person name="William W."/>
        </authorList>
    </citation>
    <scope>NUCLEOTIDE SEQUENCE [LARGE SCALE GENOMIC DNA]</scope>
</reference>
<dbReference type="InterPro" id="IPR018502">
    <property type="entry name" value="Annexin_repeat"/>
</dbReference>
<evidence type="ECO:0000256" key="6">
    <source>
        <dbReference type="ARBA" id="ARBA00037210"/>
    </source>
</evidence>
<keyword evidence="5 7" id="KW-0111">Calcium/phospholipid-binding</keyword>
<comment type="similarity">
    <text evidence="1 7">Belongs to the annexin family.</text>
</comment>
<protein>
    <recommendedName>
        <fullName evidence="7">Annexin</fullName>
    </recommendedName>
</protein>
<dbReference type="SUPFAM" id="SSF47874">
    <property type="entry name" value="Annexin"/>
    <property type="match status" value="1"/>
</dbReference>
<comment type="domain">
    <text evidence="7">A pair of annexin repeats may form one binding site for calcium and phospholipid.</text>
</comment>
<evidence type="ECO:0000256" key="8">
    <source>
        <dbReference type="SAM" id="MobiDB-lite"/>
    </source>
</evidence>
<dbReference type="PRINTS" id="PR01871">
    <property type="entry name" value="ANNEXINVII"/>
</dbReference>
<name>A0ABN8MQ38_9CNID</name>
<feature type="compositionally biased region" description="Gly residues" evidence="8">
    <location>
        <begin position="91"/>
        <end position="100"/>
    </location>
</feature>
<evidence type="ECO:0000313" key="10">
    <source>
        <dbReference type="Proteomes" id="UP001159405"/>
    </source>
</evidence>
<dbReference type="PANTHER" id="PTHR10502">
    <property type="entry name" value="ANNEXIN"/>
    <property type="match status" value="1"/>
</dbReference>
<keyword evidence="3 7" id="KW-0106">Calcium</keyword>
<evidence type="ECO:0000256" key="3">
    <source>
        <dbReference type="ARBA" id="ARBA00022837"/>
    </source>
</evidence>
<dbReference type="Proteomes" id="UP001159405">
    <property type="component" value="Unassembled WGS sequence"/>
</dbReference>
<keyword evidence="2 7" id="KW-0677">Repeat</keyword>
<dbReference type="InterPro" id="IPR001464">
    <property type="entry name" value="Annexin"/>
</dbReference>
<evidence type="ECO:0000256" key="5">
    <source>
        <dbReference type="ARBA" id="ARBA00023302"/>
    </source>
</evidence>
<organism evidence="9 10">
    <name type="scientific">Porites lobata</name>
    <dbReference type="NCBI Taxonomy" id="104759"/>
    <lineage>
        <taxon>Eukaryota</taxon>
        <taxon>Metazoa</taxon>
        <taxon>Cnidaria</taxon>
        <taxon>Anthozoa</taxon>
        <taxon>Hexacorallia</taxon>
        <taxon>Scleractinia</taxon>
        <taxon>Fungiina</taxon>
        <taxon>Poritidae</taxon>
        <taxon>Porites</taxon>
    </lineage>
</organism>
<dbReference type="PROSITE" id="PS00223">
    <property type="entry name" value="ANNEXIN_1"/>
    <property type="match status" value="1"/>
</dbReference>
<evidence type="ECO:0000256" key="7">
    <source>
        <dbReference type="RuleBase" id="RU003540"/>
    </source>
</evidence>
<feature type="region of interest" description="Disordered" evidence="8">
    <location>
        <begin position="148"/>
        <end position="219"/>
    </location>
</feature>
<feature type="region of interest" description="Disordered" evidence="8">
    <location>
        <begin position="78"/>
        <end position="100"/>
    </location>
</feature>
<feature type="compositionally biased region" description="Pro residues" evidence="8">
    <location>
        <begin position="11"/>
        <end position="56"/>
    </location>
</feature>
<accession>A0ABN8MQ38</accession>
<dbReference type="SMART" id="SM00335">
    <property type="entry name" value="ANX"/>
    <property type="match status" value="4"/>
</dbReference>
<dbReference type="EMBL" id="CALNXK010000002">
    <property type="protein sequence ID" value="CAH3033357.1"/>
    <property type="molecule type" value="Genomic_DNA"/>
</dbReference>
<gene>
    <name evidence="9" type="ORF">PLOB_00016471</name>
</gene>
<dbReference type="PROSITE" id="PS51897">
    <property type="entry name" value="ANNEXIN_2"/>
    <property type="match status" value="4"/>
</dbReference>
<evidence type="ECO:0000313" key="9">
    <source>
        <dbReference type="EMBL" id="CAH3033357.1"/>
    </source>
</evidence>
<feature type="compositionally biased region" description="Pro residues" evidence="8">
    <location>
        <begin position="194"/>
        <end position="211"/>
    </location>
</feature>
<proteinExistence type="inferred from homology"/>
<dbReference type="PRINTS" id="PR00196">
    <property type="entry name" value="ANNEXIN"/>
</dbReference>
<evidence type="ECO:0000256" key="4">
    <source>
        <dbReference type="ARBA" id="ARBA00023216"/>
    </source>
</evidence>
<keyword evidence="10" id="KW-1185">Reference proteome</keyword>